<feature type="domain" description="Glycosyltransferase 2-like" evidence="3">
    <location>
        <begin position="8"/>
        <end position="166"/>
    </location>
</feature>
<evidence type="ECO:0000313" key="4">
    <source>
        <dbReference type="EMBL" id="WCG37235.1"/>
    </source>
</evidence>
<accession>A0AAE9XNL1</accession>
<dbReference type="InterPro" id="IPR029044">
    <property type="entry name" value="Nucleotide-diphossugar_trans"/>
</dbReference>
<protein>
    <submittedName>
        <fullName evidence="4">Glycosyltransferase</fullName>
        <ecNumber evidence="4">2.4.-.-</ecNumber>
    </submittedName>
</protein>
<reference evidence="4" key="1">
    <citation type="submission" date="2023-01" db="EMBL/GenBank/DDBJ databases">
        <title>Oxazolidinone resistance genes in florfenicol resistant enterococci from beef cattle and veal calves at slaughter.</title>
        <authorList>
            <person name="Biggel M."/>
        </authorList>
    </citation>
    <scope>NUCLEOTIDE SEQUENCE</scope>
    <source>
        <strain evidence="4">K79-1</strain>
    </source>
</reference>
<evidence type="ECO:0000256" key="2">
    <source>
        <dbReference type="ARBA" id="ARBA00022679"/>
    </source>
</evidence>
<dbReference type="Pfam" id="PF00535">
    <property type="entry name" value="Glycos_transf_2"/>
    <property type="match status" value="1"/>
</dbReference>
<gene>
    <name evidence="4" type="ORF">PML80_06815</name>
</gene>
<keyword evidence="2 4" id="KW-0808">Transferase</keyword>
<dbReference type="Proteomes" id="UP001179483">
    <property type="component" value="Chromosome"/>
</dbReference>
<evidence type="ECO:0000259" key="3">
    <source>
        <dbReference type="Pfam" id="PF00535"/>
    </source>
</evidence>
<evidence type="ECO:0000313" key="5">
    <source>
        <dbReference type="Proteomes" id="UP001179483"/>
    </source>
</evidence>
<dbReference type="EMBL" id="CP116590">
    <property type="protein sequence ID" value="WCG37235.1"/>
    <property type="molecule type" value="Genomic_DNA"/>
</dbReference>
<dbReference type="PANTHER" id="PTHR22916:SF51">
    <property type="entry name" value="GLYCOSYLTRANSFERASE EPSH-RELATED"/>
    <property type="match status" value="1"/>
</dbReference>
<dbReference type="Gene3D" id="3.90.550.10">
    <property type="entry name" value="Spore Coat Polysaccharide Biosynthesis Protein SpsA, Chain A"/>
    <property type="match status" value="1"/>
</dbReference>
<name>A0AAE9XNL1_9LACT</name>
<dbReference type="GO" id="GO:0016757">
    <property type="term" value="F:glycosyltransferase activity"/>
    <property type="evidence" value="ECO:0007669"/>
    <property type="project" value="UniProtKB-KW"/>
</dbReference>
<dbReference type="SUPFAM" id="SSF53448">
    <property type="entry name" value="Nucleotide-diphospho-sugar transferases"/>
    <property type="match status" value="1"/>
</dbReference>
<proteinExistence type="predicted"/>
<sequence>MNNSIKISIIMPVYNVENYLEKSIQSILNQNFPYWELIVVNDGSTDSSKEILIDFSSRFEEIIYLEQENLGSGIARQNGLDIASGDYICFVDPDDFLGEKAFVSNLPYIVKYKPDMVINGYFKENNRGKKEVVPLINGFFNQDEIRNNYIDITNTGERVLWNKLYRADFIRRHDIRFTSQRVGQDALFNFEVYKYIEKIYVNPIAFYHYNAKRNGSAIRSYRTDRKELEYNIAVSYEKMFEFWNRENDYLRYIYESYWNVYFRELINIARNDNHLQQSKKLSMLKIMRDEEHLELIFENLGVKKINSNFSRLVFILYKYKKNTILLILLNFVINKVI</sequence>
<dbReference type="EC" id="2.4.-.-" evidence="4"/>
<dbReference type="CDD" id="cd00761">
    <property type="entry name" value="Glyco_tranf_GTA_type"/>
    <property type="match status" value="1"/>
</dbReference>
<dbReference type="InterPro" id="IPR001173">
    <property type="entry name" value="Glyco_trans_2-like"/>
</dbReference>
<evidence type="ECO:0000256" key="1">
    <source>
        <dbReference type="ARBA" id="ARBA00022676"/>
    </source>
</evidence>
<organism evidence="4 5">
    <name type="scientific">Aerococcus urinaeequi</name>
    <dbReference type="NCBI Taxonomy" id="51665"/>
    <lineage>
        <taxon>Bacteria</taxon>
        <taxon>Bacillati</taxon>
        <taxon>Bacillota</taxon>
        <taxon>Bacilli</taxon>
        <taxon>Lactobacillales</taxon>
        <taxon>Aerococcaceae</taxon>
        <taxon>Aerococcus</taxon>
    </lineage>
</organism>
<dbReference type="RefSeq" id="WP_271735523.1">
    <property type="nucleotide sequence ID" value="NZ_CP116590.1"/>
</dbReference>
<keyword evidence="1 4" id="KW-0328">Glycosyltransferase</keyword>
<dbReference type="PANTHER" id="PTHR22916">
    <property type="entry name" value="GLYCOSYLTRANSFERASE"/>
    <property type="match status" value="1"/>
</dbReference>
<dbReference type="AlphaFoldDB" id="A0AAE9XNL1"/>